<reference evidence="1 2" key="1">
    <citation type="submission" date="2012-01" db="EMBL/GenBank/DDBJ databases">
        <title>Complete sequence of Desulfotomaculum gibsoniae DSM 7213.</title>
        <authorList>
            <consortium name="US DOE Joint Genome Institute"/>
            <person name="Lucas S."/>
            <person name="Han J."/>
            <person name="Lapidus A."/>
            <person name="Cheng J.-F."/>
            <person name="Goodwin L."/>
            <person name="Pitluck S."/>
            <person name="Peters L."/>
            <person name="Ovchinnikova G."/>
            <person name="Teshima H."/>
            <person name="Detter J.C."/>
            <person name="Han C."/>
            <person name="Tapia R."/>
            <person name="Land M."/>
            <person name="Hauser L."/>
            <person name="Kyrpides N."/>
            <person name="Ivanova N."/>
            <person name="Pagani I."/>
            <person name="Parshina S."/>
            <person name="Plugge C."/>
            <person name="Muyzer G."/>
            <person name="Kuever J."/>
            <person name="Ivanova A."/>
            <person name="Nazina T."/>
            <person name="Klenk H.-P."/>
            <person name="Brambilla E."/>
            <person name="Spring S."/>
            <person name="Stams A.F."/>
            <person name="Woyke T."/>
        </authorList>
    </citation>
    <scope>NUCLEOTIDE SEQUENCE [LARGE SCALE GENOMIC DNA]</scope>
    <source>
        <strain evidence="1 2">DSM 7213</strain>
    </source>
</reference>
<evidence type="ECO:0000313" key="2">
    <source>
        <dbReference type="Proteomes" id="UP000013520"/>
    </source>
</evidence>
<sequence length="29" mass="3397">MSKMQVLFHVNETGRWPRVLINVQNKDVG</sequence>
<dbReference type="EMBL" id="CP003273">
    <property type="protein sequence ID" value="AGL03087.1"/>
    <property type="molecule type" value="Genomic_DNA"/>
</dbReference>
<evidence type="ECO:0000313" key="1">
    <source>
        <dbReference type="EMBL" id="AGL03087.1"/>
    </source>
</evidence>
<dbReference type="KEGG" id="dgi:Desgi_3765"/>
<dbReference type="STRING" id="767817.Desgi_3765"/>
<organism evidence="1 2">
    <name type="scientific">Desulfoscipio gibsoniae DSM 7213</name>
    <dbReference type="NCBI Taxonomy" id="767817"/>
    <lineage>
        <taxon>Bacteria</taxon>
        <taxon>Bacillati</taxon>
        <taxon>Bacillota</taxon>
        <taxon>Clostridia</taxon>
        <taxon>Eubacteriales</taxon>
        <taxon>Desulfallaceae</taxon>
        <taxon>Desulfoscipio</taxon>
    </lineage>
</organism>
<gene>
    <name evidence="1" type="ORF">Desgi_3765</name>
</gene>
<name>R4KNF0_9FIRM</name>
<dbReference type="HOGENOM" id="CLU_3409132_0_0_9"/>
<proteinExistence type="predicted"/>
<protein>
    <submittedName>
        <fullName evidence="1">Uncharacterized protein</fullName>
    </submittedName>
</protein>
<dbReference type="Proteomes" id="UP000013520">
    <property type="component" value="Chromosome"/>
</dbReference>
<dbReference type="AlphaFoldDB" id="R4KNF0"/>
<accession>R4KNF0</accession>
<keyword evidence="2" id="KW-1185">Reference proteome</keyword>